<accession>A0A974Y5L7</accession>
<name>A0A974Y5L7_9RHOO</name>
<evidence type="ECO:0000313" key="1">
    <source>
        <dbReference type="EMBL" id="QRJ65479.1"/>
    </source>
</evidence>
<dbReference type="EMBL" id="CP064781">
    <property type="protein sequence ID" value="QRJ65479.1"/>
    <property type="molecule type" value="Genomic_DNA"/>
</dbReference>
<keyword evidence="2" id="KW-1185">Reference proteome</keyword>
<organism evidence="1 2">
    <name type="scientific">Azospira restricta</name>
    <dbReference type="NCBI Taxonomy" id="404405"/>
    <lineage>
        <taxon>Bacteria</taxon>
        <taxon>Pseudomonadati</taxon>
        <taxon>Pseudomonadota</taxon>
        <taxon>Betaproteobacteria</taxon>
        <taxon>Rhodocyclales</taxon>
        <taxon>Rhodocyclaceae</taxon>
        <taxon>Azospira</taxon>
    </lineage>
</organism>
<sequence length="105" mass="11926">MTDMLAALRQLTDCHRRLTAQAETLDWDSVLIEWQNAERLFADLQNCSVASLTTEQRGEARLLMEEILAAQQTMAARIKPWMAQVQPMLDCFAQNRTTPTTDSTP</sequence>
<dbReference type="RefSeq" id="WP_203389010.1">
    <property type="nucleotide sequence ID" value="NZ_CP064781.1"/>
</dbReference>
<reference evidence="1" key="1">
    <citation type="submission" date="2020-11" db="EMBL/GenBank/DDBJ databases">
        <title>Azospira restricta DSM 18626 genome sequence.</title>
        <authorList>
            <person name="Moe W.M."/>
        </authorList>
    </citation>
    <scope>NUCLEOTIDE SEQUENCE</scope>
    <source>
        <strain evidence="1">DSM 18626</strain>
    </source>
</reference>
<proteinExistence type="predicted"/>
<dbReference type="KEGG" id="ares:IWH25_09205"/>
<gene>
    <name evidence="1" type="ORF">IWH25_09205</name>
</gene>
<protein>
    <recommendedName>
        <fullName evidence="3">Flagellar protein FliT</fullName>
    </recommendedName>
</protein>
<dbReference type="Gene3D" id="1.20.58.380">
    <property type="entry name" value="Flagellar protein flit"/>
    <property type="match status" value="1"/>
</dbReference>
<evidence type="ECO:0008006" key="3">
    <source>
        <dbReference type="Google" id="ProtNLM"/>
    </source>
</evidence>
<dbReference type="AlphaFoldDB" id="A0A974Y5L7"/>
<evidence type="ECO:0000313" key="2">
    <source>
        <dbReference type="Proteomes" id="UP000663444"/>
    </source>
</evidence>
<dbReference type="Proteomes" id="UP000663444">
    <property type="component" value="Chromosome"/>
</dbReference>